<feature type="chain" id="PRO_5043054875" description="Apple domain-containing protein" evidence="1">
    <location>
        <begin position="20"/>
        <end position="115"/>
    </location>
</feature>
<reference evidence="2 3" key="1">
    <citation type="submission" date="2023-11" db="EMBL/GenBank/DDBJ databases">
        <title>Halocaridina rubra genome assembly.</title>
        <authorList>
            <person name="Smith C."/>
        </authorList>
    </citation>
    <scope>NUCLEOTIDE SEQUENCE [LARGE SCALE GENOMIC DNA]</scope>
    <source>
        <strain evidence="2">EP-1</strain>
        <tissue evidence="2">Whole</tissue>
    </source>
</reference>
<comment type="caution">
    <text evidence="2">The sequence shown here is derived from an EMBL/GenBank/DDBJ whole genome shotgun (WGS) entry which is preliminary data.</text>
</comment>
<keyword evidence="3" id="KW-1185">Reference proteome</keyword>
<proteinExistence type="predicted"/>
<dbReference type="Proteomes" id="UP001381693">
    <property type="component" value="Unassembled WGS sequence"/>
</dbReference>
<dbReference type="AlphaFoldDB" id="A0AAN8WS71"/>
<keyword evidence="1" id="KW-0732">Signal</keyword>
<accession>A0AAN8WS71</accession>
<evidence type="ECO:0000313" key="2">
    <source>
        <dbReference type="EMBL" id="KAK7066479.1"/>
    </source>
</evidence>
<dbReference type="EMBL" id="JAXCGZ010019170">
    <property type="protein sequence ID" value="KAK7066479.1"/>
    <property type="molecule type" value="Genomic_DNA"/>
</dbReference>
<protein>
    <recommendedName>
        <fullName evidence="4">Apple domain-containing protein</fullName>
    </recommendedName>
</protein>
<evidence type="ECO:0008006" key="4">
    <source>
        <dbReference type="Google" id="ProtNLM"/>
    </source>
</evidence>
<sequence length="115" mass="13455">MRIPWTAWIELVMWIQVNSLKPSRENMYILVPHIPEAVTVPQNPMVLNHVQCSKNCDLEPFCQGFLLRINQTEPCTLLINLTGQKSPTQPDVQAYVTTYYNGVRYWQMMGEINWE</sequence>
<organism evidence="2 3">
    <name type="scientific">Halocaridina rubra</name>
    <name type="common">Hawaiian red shrimp</name>
    <dbReference type="NCBI Taxonomy" id="373956"/>
    <lineage>
        <taxon>Eukaryota</taxon>
        <taxon>Metazoa</taxon>
        <taxon>Ecdysozoa</taxon>
        <taxon>Arthropoda</taxon>
        <taxon>Crustacea</taxon>
        <taxon>Multicrustacea</taxon>
        <taxon>Malacostraca</taxon>
        <taxon>Eumalacostraca</taxon>
        <taxon>Eucarida</taxon>
        <taxon>Decapoda</taxon>
        <taxon>Pleocyemata</taxon>
        <taxon>Caridea</taxon>
        <taxon>Atyoidea</taxon>
        <taxon>Atyidae</taxon>
        <taxon>Halocaridina</taxon>
    </lineage>
</organism>
<evidence type="ECO:0000256" key="1">
    <source>
        <dbReference type="SAM" id="SignalP"/>
    </source>
</evidence>
<name>A0AAN8WS71_HALRR</name>
<evidence type="ECO:0000313" key="3">
    <source>
        <dbReference type="Proteomes" id="UP001381693"/>
    </source>
</evidence>
<gene>
    <name evidence="2" type="ORF">SK128_011698</name>
</gene>
<feature type="signal peptide" evidence="1">
    <location>
        <begin position="1"/>
        <end position="19"/>
    </location>
</feature>